<feature type="region of interest" description="Disordered" evidence="1">
    <location>
        <begin position="558"/>
        <end position="595"/>
    </location>
</feature>
<keyword evidence="2" id="KW-0732">Signal</keyword>
<gene>
    <name evidence="4" type="ORF">KM029_26585</name>
</gene>
<dbReference type="EMBL" id="CP076130">
    <property type="protein sequence ID" value="QWG10543.1"/>
    <property type="molecule type" value="Genomic_DNA"/>
</dbReference>
<proteinExistence type="predicted"/>
<keyword evidence="4" id="KW-0614">Plasmid</keyword>
<dbReference type="SUPFAM" id="SSF51126">
    <property type="entry name" value="Pectin lyase-like"/>
    <property type="match status" value="2"/>
</dbReference>
<feature type="signal peptide" evidence="2">
    <location>
        <begin position="1"/>
        <end position="21"/>
    </location>
</feature>
<sequence length="686" mass="77170">MFKFYKLLLPLLIIAYNSTFATEYYLSSSEGLDQNDGTMNSPWATLEKISSTQLNAGDKVFFKRGDRFNGHFVINGSGNSTAHILITSYGTGAKPIISGEVGEQLGGDYKEAILVENNDYIIFEDLEIHNERLFSRSGVPDDDAYGIFIYNSGTSNMSNLIFRNLVFKKVYAPKPILKDEGEDAFNGLEVSGITFYTTKNTVAGKEKHIKDVLLEDCYFSDLQRLGVHIKHLGGNAGVGNDSINANMNFVFRNNEFHHTGGTCILPIRTYNCLIENNLFNYPGDNSDPRMPNRGSSVWTWRCFNTIIQYNKCLHIRGYLDSHGVHVDHENYNTFIQYNYMEDCEGGFVEILGGNVNAVYRYNISKNDGWRSNPGWANSNHTIWINEKVPGDNVHHSDSSYIYNNTVYMDSAYSTSIDINAKNTYIFNNIFYVKAGNIGGKQMVIKNNDTPLFMSNNLFYGTVRSSFKNLDSNKFETDPSIVTFEGDDAFKLSDESSIIGKGVDKKGPPIPGAGTGIFKHIPAYPDVDFYGHLLDPSSRLIGAVNRMSDQEEKEIIVVVEEETDTEEEAENDQDNTDEDQEDPTDEEDTDQDINNDTDQITAIPNQEQQPKVVIYPNPNNDKNVFIGFEKPVNNAQVTFLAMDGKVILSEIISGELINIKLDKFRKGIYIVQILTNYGKQVELLIVK</sequence>
<dbReference type="InterPro" id="IPR011050">
    <property type="entry name" value="Pectin_lyase_fold/virulence"/>
</dbReference>
<dbReference type="Pfam" id="PF18962">
    <property type="entry name" value="Por_Secre_tail"/>
    <property type="match status" value="1"/>
</dbReference>
<dbReference type="Gene3D" id="2.160.20.10">
    <property type="entry name" value="Single-stranded right-handed beta-helix, Pectin lyase-like"/>
    <property type="match status" value="1"/>
</dbReference>
<keyword evidence="5" id="KW-1185">Reference proteome</keyword>
<dbReference type="InterPro" id="IPR006626">
    <property type="entry name" value="PbH1"/>
</dbReference>
<organism evidence="4 5">
    <name type="scientific">Flammeovirga kamogawensis</name>
    <dbReference type="NCBI Taxonomy" id="373891"/>
    <lineage>
        <taxon>Bacteria</taxon>
        <taxon>Pseudomonadati</taxon>
        <taxon>Bacteroidota</taxon>
        <taxon>Cytophagia</taxon>
        <taxon>Cytophagales</taxon>
        <taxon>Flammeovirgaceae</taxon>
        <taxon>Flammeovirga</taxon>
    </lineage>
</organism>
<accession>A0ABX8H3R8</accession>
<feature type="chain" id="PRO_5047231572" evidence="2">
    <location>
        <begin position="22"/>
        <end position="686"/>
    </location>
</feature>
<feature type="compositionally biased region" description="Acidic residues" evidence="1">
    <location>
        <begin position="558"/>
        <end position="594"/>
    </location>
</feature>
<dbReference type="InterPro" id="IPR012334">
    <property type="entry name" value="Pectin_lyas_fold"/>
</dbReference>
<feature type="domain" description="Secretion system C-terminal sorting" evidence="3">
    <location>
        <begin position="613"/>
        <end position="685"/>
    </location>
</feature>
<evidence type="ECO:0000313" key="5">
    <source>
        <dbReference type="Proteomes" id="UP000682802"/>
    </source>
</evidence>
<dbReference type="InterPro" id="IPR026444">
    <property type="entry name" value="Secre_tail"/>
</dbReference>
<evidence type="ECO:0000259" key="3">
    <source>
        <dbReference type="Pfam" id="PF18962"/>
    </source>
</evidence>
<evidence type="ECO:0000256" key="1">
    <source>
        <dbReference type="SAM" id="MobiDB-lite"/>
    </source>
</evidence>
<dbReference type="Proteomes" id="UP000682802">
    <property type="component" value="Plasmid p1"/>
</dbReference>
<dbReference type="NCBIfam" id="TIGR04183">
    <property type="entry name" value="Por_Secre_tail"/>
    <property type="match status" value="1"/>
</dbReference>
<name>A0ABX8H3R8_9BACT</name>
<evidence type="ECO:0000313" key="4">
    <source>
        <dbReference type="EMBL" id="QWG10543.1"/>
    </source>
</evidence>
<protein>
    <submittedName>
        <fullName evidence="4">T9SS type A sorting domain-containing protein</fullName>
    </submittedName>
</protein>
<dbReference type="RefSeq" id="WP_144077040.1">
    <property type="nucleotide sequence ID" value="NZ_CP076130.1"/>
</dbReference>
<evidence type="ECO:0000256" key="2">
    <source>
        <dbReference type="SAM" id="SignalP"/>
    </source>
</evidence>
<reference evidence="4 5" key="1">
    <citation type="submission" date="2021-05" db="EMBL/GenBank/DDBJ databases">
        <title>Comparative genomic studies on the polysaccharide-degrading batcterial strains of the Flammeovirga genus.</title>
        <authorList>
            <person name="Zewei F."/>
            <person name="Zheng Z."/>
            <person name="Yu L."/>
            <person name="Ruyue G."/>
            <person name="Yanhong M."/>
            <person name="Yuanyuan C."/>
            <person name="Jingyan G."/>
            <person name="Wenjun H."/>
        </authorList>
    </citation>
    <scope>NUCLEOTIDE SEQUENCE [LARGE SCALE GENOMIC DNA]</scope>
    <source>
        <strain evidence="4 5">YS10</strain>
        <plasmid evidence="4 5">p1</plasmid>
    </source>
</reference>
<dbReference type="SMART" id="SM00710">
    <property type="entry name" value="PbH1"/>
    <property type="match status" value="5"/>
</dbReference>
<geneLocation type="plasmid" evidence="4 5">
    <name>p1</name>
</geneLocation>